<evidence type="ECO:0000313" key="2">
    <source>
        <dbReference type="Proteomes" id="UP000538292"/>
    </source>
</evidence>
<sequence>MPYLRFKGFPKHALERLAPQIVTHFANMAQVSEEKVKIELLSVEPITHSPRSLEIMMFPRSKKIHDRLAEKLNQLLNENGFKNTHIFFILLSPSLYYKNGQSLEEIPSPPFSLLSP</sequence>
<reference evidence="1 2" key="1">
    <citation type="submission" date="2020-07" db="EMBL/GenBank/DDBJ databases">
        <title>Thermoactinomyces phylogeny.</title>
        <authorList>
            <person name="Dunlap C."/>
        </authorList>
    </citation>
    <scope>NUCLEOTIDE SEQUENCE [LARGE SCALE GENOMIC DNA]</scope>
    <source>
        <strain evidence="1 2">AMNI-1</strain>
    </source>
</reference>
<organism evidence="1 2">
    <name type="scientific">Thermoactinomyces mirandus</name>
    <dbReference type="NCBI Taxonomy" id="2756294"/>
    <lineage>
        <taxon>Bacteria</taxon>
        <taxon>Bacillati</taxon>
        <taxon>Bacillota</taxon>
        <taxon>Bacilli</taxon>
        <taxon>Bacillales</taxon>
        <taxon>Thermoactinomycetaceae</taxon>
        <taxon>Thermoactinomyces</taxon>
    </lineage>
</organism>
<gene>
    <name evidence="1" type="ORF">H2C83_10970</name>
</gene>
<dbReference type="Proteomes" id="UP000538292">
    <property type="component" value="Unassembled WGS sequence"/>
</dbReference>
<keyword evidence="2" id="KW-1185">Reference proteome</keyword>
<proteinExistence type="predicted"/>
<evidence type="ECO:0000313" key="1">
    <source>
        <dbReference type="EMBL" id="MBA4602827.1"/>
    </source>
</evidence>
<dbReference type="InterPro" id="IPR015017">
    <property type="entry name" value="DUF1904"/>
</dbReference>
<dbReference type="InterPro" id="IPR014347">
    <property type="entry name" value="Tautomerase/MIF_sf"/>
</dbReference>
<comment type="caution">
    <text evidence="1">The sequence shown here is derived from an EMBL/GenBank/DDBJ whole genome shotgun (WGS) entry which is preliminary data.</text>
</comment>
<dbReference type="Pfam" id="PF08921">
    <property type="entry name" value="DUF1904"/>
    <property type="match status" value="1"/>
</dbReference>
<dbReference type="SUPFAM" id="SSF55331">
    <property type="entry name" value="Tautomerase/MIF"/>
    <property type="match status" value="1"/>
</dbReference>
<dbReference type="RefSeq" id="WP_181740764.1">
    <property type="nucleotide sequence ID" value="NZ_JACEOL010000035.1"/>
</dbReference>
<accession>A0A7W2ARW4</accession>
<dbReference type="EMBL" id="JACEOL010000035">
    <property type="protein sequence ID" value="MBA4602827.1"/>
    <property type="molecule type" value="Genomic_DNA"/>
</dbReference>
<dbReference type="Gene3D" id="3.30.429.10">
    <property type="entry name" value="Macrophage Migration Inhibitory Factor"/>
    <property type="match status" value="1"/>
</dbReference>
<name>A0A7W2ARW4_9BACL</name>
<dbReference type="AlphaFoldDB" id="A0A7W2ARW4"/>
<protein>
    <submittedName>
        <fullName evidence="1">DUF1904 family protein</fullName>
    </submittedName>
</protein>